<organism evidence="1">
    <name type="scientific">virus sp. ctrcb4</name>
    <dbReference type="NCBI Taxonomy" id="2825824"/>
    <lineage>
        <taxon>Viruses</taxon>
    </lineage>
</organism>
<dbReference type="EMBL" id="BK059132">
    <property type="protein sequence ID" value="DAE33227.1"/>
    <property type="molecule type" value="Genomic_DNA"/>
</dbReference>
<evidence type="ECO:0000313" key="1">
    <source>
        <dbReference type="EMBL" id="DAE33227.1"/>
    </source>
</evidence>
<dbReference type="Gene3D" id="3.40.50.300">
    <property type="entry name" value="P-loop containing nucleotide triphosphate hydrolases"/>
    <property type="match status" value="1"/>
</dbReference>
<dbReference type="InterPro" id="IPR027417">
    <property type="entry name" value="P-loop_NTPase"/>
</dbReference>
<sequence>MKTSLIEQIASEIGANYIKKNLSQISDPGEICGWPIKEHYVCKNDECRWITAELIESYSKAGWEISEETRMSYAIPEWIKSIDLSKPTILNLDDVNRSSPIVLAAIMELISRQEYFSWKLPPNSTVILTANPEGGDFNVTEIDEAIKTRMLNFNIKFDKYDWAKYAEEKGYNNQAINFMLLYSDELMDRSKSRQSKINARNYTMFINTISSIDDWSKPENLSFILQIASGCFLDSDDIVGGLFTTFIANKLDKLPSPEELVNTDWNDIKRILENQLYDKGKYRADIASVITTRFINYSLLYLSKPGCKMDLIIDRILRIVDNDKLLLTEDLLFSLVRTLNKHYPGKCNKLLLNPKLAAKLI</sequence>
<name>A0A8S5RPX1_9VIRU</name>
<dbReference type="SUPFAM" id="SSF52540">
    <property type="entry name" value="P-loop containing nucleoside triphosphate hydrolases"/>
    <property type="match status" value="1"/>
</dbReference>
<accession>A0A8S5RPX1</accession>
<protein>
    <submittedName>
        <fullName evidence="1">AAA domain protein</fullName>
    </submittedName>
</protein>
<reference evidence="1" key="1">
    <citation type="journal article" date="2021" name="Proc. Natl. Acad. Sci. U.S.A.">
        <title>A Catalog of Tens of Thousands of Viruses from Human Metagenomes Reveals Hidden Associations with Chronic Diseases.</title>
        <authorList>
            <person name="Tisza M.J."/>
            <person name="Buck C.B."/>
        </authorList>
    </citation>
    <scope>NUCLEOTIDE SEQUENCE</scope>
    <source>
        <strain evidence="1">Ctrcb4</strain>
    </source>
</reference>
<proteinExistence type="predicted"/>